<evidence type="ECO:0000256" key="1">
    <source>
        <dbReference type="SAM" id="MobiDB-lite"/>
    </source>
</evidence>
<name>A0A2N0QK30_9GLOM</name>
<feature type="non-terminal residue" evidence="2">
    <location>
        <position position="1"/>
    </location>
</feature>
<reference evidence="2 3" key="2">
    <citation type="submission" date="2017-10" db="EMBL/GenBank/DDBJ databases">
        <title>Genome analyses suggest a sexual origin of heterokaryosis in a supposedly ancient asexual fungus.</title>
        <authorList>
            <person name="Corradi N."/>
            <person name="Sedzielewska K."/>
            <person name="Noel J."/>
            <person name="Charron P."/>
            <person name="Farinelli L."/>
            <person name="Marton T."/>
            <person name="Kruger M."/>
            <person name="Pelin A."/>
            <person name="Brachmann A."/>
            <person name="Corradi N."/>
        </authorList>
    </citation>
    <scope>NUCLEOTIDE SEQUENCE [LARGE SCALE GENOMIC DNA]</scope>
    <source>
        <strain evidence="2 3">A1</strain>
    </source>
</reference>
<comment type="caution">
    <text evidence="2">The sequence shown here is derived from an EMBL/GenBank/DDBJ whole genome shotgun (WGS) entry which is preliminary data.</text>
</comment>
<dbReference type="EMBL" id="LLXH01007692">
    <property type="protein sequence ID" value="PKC51412.1"/>
    <property type="molecule type" value="Genomic_DNA"/>
</dbReference>
<evidence type="ECO:0000313" key="3">
    <source>
        <dbReference type="Proteomes" id="UP000232688"/>
    </source>
</evidence>
<organism evidence="2 3">
    <name type="scientific">Rhizophagus irregularis</name>
    <dbReference type="NCBI Taxonomy" id="588596"/>
    <lineage>
        <taxon>Eukaryota</taxon>
        <taxon>Fungi</taxon>
        <taxon>Fungi incertae sedis</taxon>
        <taxon>Mucoromycota</taxon>
        <taxon>Glomeromycotina</taxon>
        <taxon>Glomeromycetes</taxon>
        <taxon>Glomerales</taxon>
        <taxon>Glomeraceae</taxon>
        <taxon>Rhizophagus</taxon>
    </lineage>
</organism>
<sequence>FQQSFAISAFHQLAKTPSFSSNLICKKVLLQELSMPTKGKKAENVDEKEDADESISQSLA</sequence>
<protein>
    <submittedName>
        <fullName evidence="2">Uncharacterized protein</fullName>
    </submittedName>
</protein>
<dbReference type="AlphaFoldDB" id="A0A2N0QK30"/>
<dbReference type="VEuPathDB" id="FungiDB:RhiirA1_483802"/>
<gene>
    <name evidence="2" type="ORF">RhiirA1_483802</name>
</gene>
<reference evidence="2 3" key="1">
    <citation type="submission" date="2017-10" db="EMBL/GenBank/DDBJ databases">
        <title>Extensive intraspecific genome diversity in a model arbuscular mycorrhizal fungus.</title>
        <authorList>
            <person name="Chen E.C.H."/>
            <person name="Morin E."/>
            <person name="Baudet D."/>
            <person name="Noel J."/>
            <person name="Ndikumana S."/>
            <person name="Charron P."/>
            <person name="St-Onge C."/>
            <person name="Giorgi J."/>
            <person name="Grigoriev I.V."/>
            <person name="Roux C."/>
            <person name="Martin F.M."/>
            <person name="Corradi N."/>
        </authorList>
    </citation>
    <scope>NUCLEOTIDE SEQUENCE [LARGE SCALE GENOMIC DNA]</scope>
    <source>
        <strain evidence="2 3">A1</strain>
    </source>
</reference>
<accession>A0A2N0QK30</accession>
<feature type="region of interest" description="Disordered" evidence="1">
    <location>
        <begin position="37"/>
        <end position="60"/>
    </location>
</feature>
<proteinExistence type="predicted"/>
<dbReference type="Proteomes" id="UP000232688">
    <property type="component" value="Unassembled WGS sequence"/>
</dbReference>
<evidence type="ECO:0000313" key="2">
    <source>
        <dbReference type="EMBL" id="PKC51412.1"/>
    </source>
</evidence>